<name>A0A5D3WGY9_9BACT</name>
<keyword evidence="2" id="KW-1185">Reference proteome</keyword>
<organism evidence="1 2">
    <name type="scientific">Geothermobacter ehrlichii</name>
    <dbReference type="NCBI Taxonomy" id="213224"/>
    <lineage>
        <taxon>Bacteria</taxon>
        <taxon>Pseudomonadati</taxon>
        <taxon>Thermodesulfobacteriota</taxon>
        <taxon>Desulfuromonadia</taxon>
        <taxon>Desulfuromonadales</taxon>
        <taxon>Geothermobacteraceae</taxon>
        <taxon>Geothermobacter</taxon>
    </lineage>
</organism>
<evidence type="ECO:0008006" key="3">
    <source>
        <dbReference type="Google" id="ProtNLM"/>
    </source>
</evidence>
<accession>A0A5D3WGY9</accession>
<sequence>MRIDNLRKETADGLVRIAATVQWEDCDAPDREVWFATEPEYADALWLTADPFLLGTLLPALEKGERRLSIAADLCPRLLEGLQTALGILVSWYGDRYRAIPIEGTGLRLPRPDRLDHTAVFMSGGIDALAALRINHLHYPPGHRNRIRSGILMHGFDIGGVIRHGSKQHVHDRARRFLQPVVEETGIELIPAWTNVRHLHDDSAFFLGKYFGALLCSMAQALTGRIDRVVLASSYDLENLGPCGSHPMLDHLYGSADLEVFHAQPEMRRIDKLRLIADWETGLHNMRVCLQNVPDRLNCGWCEKCLRTMAGLVALGKLEQSRAFEESDLDAELFSRARMTINHREPFYIEMIEPLRAAGRNDLADVIVNRLAAEGKLP</sequence>
<dbReference type="AlphaFoldDB" id="A0A5D3WGY9"/>
<evidence type="ECO:0000313" key="2">
    <source>
        <dbReference type="Proteomes" id="UP000324159"/>
    </source>
</evidence>
<reference evidence="1 2" key="1">
    <citation type="submission" date="2019-07" db="EMBL/GenBank/DDBJ databases">
        <title>Genomic Encyclopedia of Type Strains, Phase IV (KMG-IV): sequencing the most valuable type-strain genomes for metagenomic binning, comparative biology and taxonomic classification.</title>
        <authorList>
            <person name="Goeker M."/>
        </authorList>
    </citation>
    <scope>NUCLEOTIDE SEQUENCE [LARGE SCALE GENOMIC DNA]</scope>
    <source>
        <strain evidence="1 2">SS015</strain>
    </source>
</reference>
<evidence type="ECO:0000313" key="1">
    <source>
        <dbReference type="EMBL" id="TYO95850.1"/>
    </source>
</evidence>
<gene>
    <name evidence="1" type="ORF">EDC39_11657</name>
</gene>
<comment type="caution">
    <text evidence="1">The sequence shown here is derived from an EMBL/GenBank/DDBJ whole genome shotgun (WGS) entry which is preliminary data.</text>
</comment>
<proteinExistence type="predicted"/>
<protein>
    <recommendedName>
        <fullName evidence="3">7-cyano-7-deazaguanine synthase in queuosine biosynthesis</fullName>
    </recommendedName>
</protein>
<dbReference type="OrthoDB" id="5413327at2"/>
<dbReference type="Proteomes" id="UP000324159">
    <property type="component" value="Unassembled WGS sequence"/>
</dbReference>
<dbReference type="EMBL" id="VNIB01000016">
    <property type="protein sequence ID" value="TYO95850.1"/>
    <property type="molecule type" value="Genomic_DNA"/>
</dbReference>
<dbReference type="RefSeq" id="WP_148896990.1">
    <property type="nucleotide sequence ID" value="NZ_VNIB01000016.1"/>
</dbReference>